<evidence type="ECO:0000256" key="2">
    <source>
        <dbReference type="ARBA" id="ARBA00022729"/>
    </source>
</evidence>
<evidence type="ECO:0000313" key="4">
    <source>
        <dbReference type="EMBL" id="MQL97143.1"/>
    </source>
</evidence>
<proteinExistence type="inferred from homology"/>
<dbReference type="EMBL" id="NMUH01002006">
    <property type="protein sequence ID" value="MQL97143.1"/>
    <property type="molecule type" value="Genomic_DNA"/>
</dbReference>
<dbReference type="InterPro" id="IPR006969">
    <property type="entry name" value="Stig-like"/>
</dbReference>
<organism evidence="4 5">
    <name type="scientific">Colocasia esculenta</name>
    <name type="common">Wild taro</name>
    <name type="synonym">Arum esculentum</name>
    <dbReference type="NCBI Taxonomy" id="4460"/>
    <lineage>
        <taxon>Eukaryota</taxon>
        <taxon>Viridiplantae</taxon>
        <taxon>Streptophyta</taxon>
        <taxon>Embryophyta</taxon>
        <taxon>Tracheophyta</taxon>
        <taxon>Spermatophyta</taxon>
        <taxon>Magnoliopsida</taxon>
        <taxon>Liliopsida</taxon>
        <taxon>Araceae</taxon>
        <taxon>Aroideae</taxon>
        <taxon>Colocasieae</taxon>
        <taxon>Colocasia</taxon>
    </lineage>
</organism>
<protein>
    <recommendedName>
        <fullName evidence="6">Stigma-specific STIG1-like protein 1</fullName>
    </recommendedName>
</protein>
<evidence type="ECO:0000256" key="3">
    <source>
        <dbReference type="SAM" id="SignalP"/>
    </source>
</evidence>
<dbReference type="AlphaFoldDB" id="A0A843VYC8"/>
<accession>A0A843VYC8</accession>
<dbReference type="Proteomes" id="UP000652761">
    <property type="component" value="Unassembled WGS sequence"/>
</dbReference>
<gene>
    <name evidence="4" type="ORF">Taro_029820</name>
</gene>
<comment type="similarity">
    <text evidence="1">Belongs to the STIG1 family.</text>
</comment>
<dbReference type="PANTHER" id="PTHR33227:SF54">
    <property type="entry name" value="PROTEIN STIG1"/>
    <property type="match status" value="1"/>
</dbReference>
<evidence type="ECO:0000256" key="1">
    <source>
        <dbReference type="ARBA" id="ARBA00006010"/>
    </source>
</evidence>
<comment type="caution">
    <text evidence="4">The sequence shown here is derived from an EMBL/GenBank/DDBJ whole genome shotgun (WGS) entry which is preliminary data.</text>
</comment>
<feature type="chain" id="PRO_5032540562" description="Stigma-specific STIG1-like protein 1" evidence="3">
    <location>
        <begin position="23"/>
        <end position="157"/>
    </location>
</feature>
<feature type="signal peptide" evidence="3">
    <location>
        <begin position="1"/>
        <end position="22"/>
    </location>
</feature>
<name>A0A843VYC8_COLES</name>
<evidence type="ECO:0008006" key="6">
    <source>
        <dbReference type="Google" id="ProtNLM"/>
    </source>
</evidence>
<keyword evidence="2 3" id="KW-0732">Signal</keyword>
<dbReference type="OrthoDB" id="5421723at2759"/>
<dbReference type="Pfam" id="PF04885">
    <property type="entry name" value="Stig1"/>
    <property type="match status" value="1"/>
</dbReference>
<sequence>MKPGFLLSAAVVLALPFVLATATSPDEAGNDAPGTSAALGGARYNDDLGMTSLRRGRFPASSKPRNTVTCSARSPLVCMYAGRAGPDCCGGECVDMDSDVYNCGRCGKVCGFAKSCCNGKCVELNVDERHCGSCFNKCQKGVLCVYGMCNYAKQGDP</sequence>
<reference evidence="4" key="1">
    <citation type="submission" date="2017-07" db="EMBL/GenBank/DDBJ databases">
        <title>Taro Niue Genome Assembly and Annotation.</title>
        <authorList>
            <person name="Atibalentja N."/>
            <person name="Keating K."/>
            <person name="Fields C.J."/>
        </authorList>
    </citation>
    <scope>NUCLEOTIDE SEQUENCE</scope>
    <source>
        <strain evidence="4">Niue_2</strain>
        <tissue evidence="4">Leaf</tissue>
    </source>
</reference>
<evidence type="ECO:0000313" key="5">
    <source>
        <dbReference type="Proteomes" id="UP000652761"/>
    </source>
</evidence>
<keyword evidence="5" id="KW-1185">Reference proteome</keyword>
<dbReference type="PANTHER" id="PTHR33227">
    <property type="entry name" value="STIGMA-SPECIFIC STIG1-LIKE PROTEIN 3"/>
    <property type="match status" value="1"/>
</dbReference>